<reference evidence="1 2" key="1">
    <citation type="journal article" date="2018" name="PLoS ONE">
        <title>The draft genome of Kipferlia bialata reveals reductive genome evolution in fornicate parasites.</title>
        <authorList>
            <person name="Tanifuji G."/>
            <person name="Takabayashi S."/>
            <person name="Kume K."/>
            <person name="Takagi M."/>
            <person name="Nakayama T."/>
            <person name="Kamikawa R."/>
            <person name="Inagaki Y."/>
            <person name="Hashimoto T."/>
        </authorList>
    </citation>
    <scope>NUCLEOTIDE SEQUENCE [LARGE SCALE GENOMIC DNA]</scope>
    <source>
        <strain evidence="1">NY0173</strain>
    </source>
</reference>
<comment type="caution">
    <text evidence="1">The sequence shown here is derived from an EMBL/GenBank/DDBJ whole genome shotgun (WGS) entry which is preliminary data.</text>
</comment>
<evidence type="ECO:0000313" key="1">
    <source>
        <dbReference type="EMBL" id="GIQ92382.1"/>
    </source>
</evidence>
<feature type="non-terminal residue" evidence="1">
    <location>
        <position position="55"/>
    </location>
</feature>
<gene>
    <name evidence="1" type="ORF">KIPB_016125</name>
</gene>
<dbReference type="Proteomes" id="UP000265618">
    <property type="component" value="Unassembled WGS sequence"/>
</dbReference>
<organism evidence="1 2">
    <name type="scientific">Kipferlia bialata</name>
    <dbReference type="NCBI Taxonomy" id="797122"/>
    <lineage>
        <taxon>Eukaryota</taxon>
        <taxon>Metamonada</taxon>
        <taxon>Carpediemonas-like organisms</taxon>
        <taxon>Kipferlia</taxon>
    </lineage>
</organism>
<evidence type="ECO:0000313" key="2">
    <source>
        <dbReference type="Proteomes" id="UP000265618"/>
    </source>
</evidence>
<dbReference type="EMBL" id="BDIP01009580">
    <property type="protein sequence ID" value="GIQ92382.1"/>
    <property type="molecule type" value="Genomic_DNA"/>
</dbReference>
<accession>A0A9K3GR39</accession>
<dbReference type="AlphaFoldDB" id="A0A9K3GR39"/>
<keyword evidence="2" id="KW-1185">Reference proteome</keyword>
<protein>
    <submittedName>
        <fullName evidence="1">Uncharacterized protein</fullName>
    </submittedName>
</protein>
<name>A0A9K3GR39_9EUKA</name>
<feature type="non-terminal residue" evidence="1">
    <location>
        <position position="1"/>
    </location>
</feature>
<proteinExistence type="predicted"/>
<sequence length="55" mass="6334">TIDAKGPYMIETTHLDFESTTRTPINYLYYIQDLTNAKKVALIRAWRDEDGALLS</sequence>